<dbReference type="AlphaFoldDB" id="A0AAU6TLY4"/>
<evidence type="ECO:0000313" key="1">
    <source>
        <dbReference type="EMBL" id="XAG62796.1"/>
    </source>
</evidence>
<reference evidence="1" key="1">
    <citation type="submission" date="2022-03" db="EMBL/GenBank/DDBJ databases">
        <title>Sea Food Isolates.</title>
        <authorList>
            <person name="Li c."/>
        </authorList>
    </citation>
    <scope>NUCLEOTIDE SEQUENCE</scope>
    <source>
        <strain evidence="1">19MO02SH05</strain>
    </source>
</reference>
<sequence>MKITFYYYFIFIYFSFRGGYNNKKDKNGSIMLNLKPIKNIKNPYNKNCVLLVGTPSDLSLYEAYRIDTALTSASMASKFYEGKENVLTCIQLSNDVSDEDLIDAAKVACKKNIEIRFKGQTFSNCPVTYGFSIFSGIYQIKPIKELKQLAIDELMCAVPFSLTKEAATSMIYQKLSMHYVEAQEVVNRYKDPIHKTVLELTNLKSAKNVSSIHEIDFALNRVNLLRAPMSLGKTTKTIDIAIDLLFSKSDAKIVYISHLEILGKSFRNKIQSKCPRNISICDHTERNIGSQESASVLTTTVNSLPALLPEVLEADLIIFDECEKGILATSGDHFRSIDSKHNSYDALKYVVENAKWLIMMDADISENISCNFIKSTDITDYAIYNVEDYSAYKSKRVLIKDRSTVLMSPFKNRLYAFDNLKMMYRKLKLMGYHKNKRGCYKKALEAGILVVCSDTKSQPEVIAFVSNPNIEAKNYDKIFYSPYIGCGVSIETLYSDVITIISNSVLNPNDLIQLALRFRAVKEIHFAVSKDRNASLLPSKPRLSNKFTFDDMLTVHEVQSTILRSNMPLALIKTLEALEFVDVTIEPSDSYNHHINKQSLATRNRFDSREEAIAIVEAKDISEPEAIAISESGKATNEEKASADKAILAKEFGISSESVSVELVKFDYVFKLRNELLSLKNSESYKRIVSPKSKKIITLASSVIKILGLSFTDKVVISNESYLSAYSLMKNKDNQVILSDFNGVSLRVDKKISEITQIKRSVNQFLKILGFSCKNEGRSSSRKSTAELHPFSKLYLDNALNKKFNGFNLN</sequence>
<name>A0AAU6TLY4_UNCXX</name>
<keyword evidence="1" id="KW-0547">Nucleotide-binding</keyword>
<keyword evidence="1" id="KW-0347">Helicase</keyword>
<dbReference type="SUPFAM" id="SSF52540">
    <property type="entry name" value="P-loop containing nucleoside triphosphate hydrolases"/>
    <property type="match status" value="1"/>
</dbReference>
<gene>
    <name evidence="1" type="ORF">MRL64_17920</name>
</gene>
<keyword evidence="1" id="KW-0378">Hydrolase</keyword>
<dbReference type="InterPro" id="IPR027417">
    <property type="entry name" value="P-loop_NTPase"/>
</dbReference>
<protein>
    <submittedName>
        <fullName evidence="1">DEAD/DEAH box helicase family protein</fullName>
    </submittedName>
</protein>
<keyword evidence="1" id="KW-0067">ATP-binding</keyword>
<accession>A0AAU6TLY4</accession>
<proteinExistence type="predicted"/>
<organism evidence="1">
    <name type="scientific">bacterium 19MO02SH05</name>
    <dbReference type="NCBI Taxonomy" id="2920696"/>
    <lineage>
        <taxon>Bacteria</taxon>
    </lineage>
</organism>
<dbReference type="EMBL" id="CP095343">
    <property type="protein sequence ID" value="XAG62796.1"/>
    <property type="molecule type" value="Genomic_DNA"/>
</dbReference>
<dbReference type="GO" id="GO:0004386">
    <property type="term" value="F:helicase activity"/>
    <property type="evidence" value="ECO:0007669"/>
    <property type="project" value="UniProtKB-KW"/>
</dbReference>
<dbReference type="Gene3D" id="3.40.50.300">
    <property type="entry name" value="P-loop containing nucleotide triphosphate hydrolases"/>
    <property type="match status" value="1"/>
</dbReference>